<dbReference type="GO" id="GO:0004792">
    <property type="term" value="F:thiosulfate-cyanide sulfurtransferase activity"/>
    <property type="evidence" value="ECO:0007669"/>
    <property type="project" value="InterPro"/>
</dbReference>
<dbReference type="SMART" id="SM00450">
    <property type="entry name" value="RHOD"/>
    <property type="match status" value="2"/>
</dbReference>
<dbReference type="RefSeq" id="WP_034876880.1">
    <property type="nucleotide sequence ID" value="NZ_CP013251.1"/>
</dbReference>
<keyword evidence="2" id="KW-0677">Repeat</keyword>
<dbReference type="InterPro" id="IPR036873">
    <property type="entry name" value="Rhodanese-like_dom_sf"/>
</dbReference>
<feature type="domain" description="Rhodanese" evidence="4">
    <location>
        <begin position="165"/>
        <end position="276"/>
    </location>
</feature>
<dbReference type="InterPro" id="IPR045078">
    <property type="entry name" value="TST/MPST-like"/>
</dbReference>
<keyword evidence="1 3" id="KW-0808">Transferase</keyword>
<dbReference type="PROSITE" id="PS00380">
    <property type="entry name" value="RHODANESE_1"/>
    <property type="match status" value="1"/>
</dbReference>
<accession>A0A142BF34</accession>
<dbReference type="KEGG" id="emp:EZMO1_3369"/>
<dbReference type="Pfam" id="PF00581">
    <property type="entry name" value="Rhodanese"/>
    <property type="match status" value="2"/>
</dbReference>
<dbReference type="EMBL" id="CP013251">
    <property type="protein sequence ID" value="AMO57360.1"/>
    <property type="molecule type" value="Genomic_DNA"/>
</dbReference>
<evidence type="ECO:0000313" key="6">
    <source>
        <dbReference type="Proteomes" id="UP000071065"/>
    </source>
</evidence>
<dbReference type="CDD" id="cd01449">
    <property type="entry name" value="TST_Repeat_2"/>
    <property type="match status" value="1"/>
</dbReference>
<evidence type="ECO:0000256" key="3">
    <source>
        <dbReference type="RuleBase" id="RU000507"/>
    </source>
</evidence>
<proteinExistence type="predicted"/>
<gene>
    <name evidence="5" type="primary">tst4</name>
    <name evidence="5" type="ORF">EZMO1_3369</name>
</gene>
<dbReference type="SUPFAM" id="SSF52821">
    <property type="entry name" value="Rhodanese/Cell cycle control phosphatase"/>
    <property type="match status" value="2"/>
</dbReference>
<name>A0A142BF34_9GAMM</name>
<dbReference type="PANTHER" id="PTHR11364:SF27">
    <property type="entry name" value="SULFURTRANSFERASE"/>
    <property type="match status" value="1"/>
</dbReference>
<reference evidence="5 6" key="1">
    <citation type="journal article" date="2016" name="Front. Microbiol.">
        <title>Genomic Insight into the Host-Endosymbiont Relationship of Endozoicomonas montiporae CL-33(T) with its Coral Host.</title>
        <authorList>
            <person name="Ding J.-Y."/>
            <person name="Shiu J.-H."/>
            <person name="Chen W.-M."/>
            <person name="Chiang Y.-R."/>
            <person name="Tang S.-L."/>
        </authorList>
    </citation>
    <scope>NUCLEOTIDE SEQUENCE [LARGE SCALE GENOMIC DNA]</scope>
    <source>
        <strain evidence="5 6">CL-33</strain>
    </source>
</reference>
<dbReference type="PANTHER" id="PTHR11364">
    <property type="entry name" value="THIOSULFATE SULFERTANSFERASE"/>
    <property type="match status" value="1"/>
</dbReference>
<evidence type="ECO:0000313" key="5">
    <source>
        <dbReference type="EMBL" id="AMO57360.1"/>
    </source>
</evidence>
<feature type="domain" description="Rhodanese" evidence="4">
    <location>
        <begin position="15"/>
        <end position="135"/>
    </location>
</feature>
<dbReference type="OrthoDB" id="9781034at2"/>
<dbReference type="PROSITE" id="PS00683">
    <property type="entry name" value="RHODANESE_2"/>
    <property type="match status" value="1"/>
</dbReference>
<organism evidence="5 6">
    <name type="scientific">Endozoicomonas montiporae CL-33</name>
    <dbReference type="NCBI Taxonomy" id="570277"/>
    <lineage>
        <taxon>Bacteria</taxon>
        <taxon>Pseudomonadati</taxon>
        <taxon>Pseudomonadota</taxon>
        <taxon>Gammaproteobacteria</taxon>
        <taxon>Oceanospirillales</taxon>
        <taxon>Endozoicomonadaceae</taxon>
        <taxon>Endozoicomonas</taxon>
    </lineage>
</organism>
<dbReference type="Gene3D" id="3.40.250.10">
    <property type="entry name" value="Rhodanese-like domain"/>
    <property type="match status" value="2"/>
</dbReference>
<dbReference type="Proteomes" id="UP000071065">
    <property type="component" value="Chromosome"/>
</dbReference>
<sequence length="278" mass="30641">MSPLIEPEVLATLLNDDRIVIIDARYDLGNASAGRALYQQGHLPGACYVDLEDDLSGTIILGKTGRHPLPEPDVFLQRVCSWGINDDIHVVVYDDGGHAMAARAWWQLRWIGVRHVSVLHGGYKAWLAGKYPVTSELPEVRFSHFVSHLHDNETVSADTIADQLEDPRFVLVDARSYERYAGESEPIDAKAGHIPGALCHPFSDNMDDEGRFLSPEKLKQTFSALLPVGLEPVFYCGSGVTACHNLLAMEYAGLSGAKLYPGSWSEWITDESRPVGTL</sequence>
<dbReference type="STRING" id="570277.EZMO1_3369"/>
<evidence type="ECO:0000259" key="4">
    <source>
        <dbReference type="PROSITE" id="PS50206"/>
    </source>
</evidence>
<dbReference type="CDD" id="cd01448">
    <property type="entry name" value="TST_Repeat_1"/>
    <property type="match status" value="1"/>
</dbReference>
<dbReference type="PROSITE" id="PS50206">
    <property type="entry name" value="RHODANESE_3"/>
    <property type="match status" value="2"/>
</dbReference>
<protein>
    <recommendedName>
        <fullName evidence="3">Sulfurtransferase</fullName>
    </recommendedName>
</protein>
<dbReference type="AlphaFoldDB" id="A0A142BF34"/>
<evidence type="ECO:0000256" key="1">
    <source>
        <dbReference type="ARBA" id="ARBA00022679"/>
    </source>
</evidence>
<dbReference type="InterPro" id="IPR001307">
    <property type="entry name" value="Thiosulphate_STrfase_CS"/>
</dbReference>
<dbReference type="InterPro" id="IPR001763">
    <property type="entry name" value="Rhodanese-like_dom"/>
</dbReference>
<dbReference type="PATRIC" id="fig|570277.3.peg.3626"/>
<evidence type="ECO:0000256" key="2">
    <source>
        <dbReference type="ARBA" id="ARBA00022737"/>
    </source>
</evidence>